<dbReference type="Proteomes" id="UP001515480">
    <property type="component" value="Unassembled WGS sequence"/>
</dbReference>
<protein>
    <submittedName>
        <fullName evidence="3">Uncharacterized protein</fullName>
    </submittedName>
</protein>
<feature type="region of interest" description="Disordered" evidence="1">
    <location>
        <begin position="247"/>
        <end position="287"/>
    </location>
</feature>
<feature type="compositionally biased region" description="Polar residues" evidence="1">
    <location>
        <begin position="261"/>
        <end position="280"/>
    </location>
</feature>
<proteinExistence type="predicted"/>
<dbReference type="EMBL" id="JBGBPQ010000010">
    <property type="protein sequence ID" value="KAL1518504.1"/>
    <property type="molecule type" value="Genomic_DNA"/>
</dbReference>
<gene>
    <name evidence="3" type="ORF">AB1Y20_002795</name>
</gene>
<evidence type="ECO:0000313" key="4">
    <source>
        <dbReference type="Proteomes" id="UP001515480"/>
    </source>
</evidence>
<name>A0AB34J9M1_PRYPA</name>
<keyword evidence="2" id="KW-0732">Signal</keyword>
<evidence type="ECO:0000256" key="2">
    <source>
        <dbReference type="SAM" id="SignalP"/>
    </source>
</evidence>
<sequence length="287" mass="31463">MAGGVRTLCLVAPWLLAQAVPARSTAVATESIVAHAMAATDFVEQGWPSIHVTSREASQRFGFLHCFVSPDVRERLSSEHGLNPTGGLAALENATSTLFRGLLESAGAAPVHTSEVLFMLYCRTPVLTWHVIGTYQKLIVRSSAMASCFGVRWDKILYFESSSGLPRHHTVRAKPKSVHAIGRPAGSQKERYDALGPFEERMLLPAVVVRLLDRIREDVHALRERDRTAHIEKERKQPHIQECAAADDGAVGQLDVASDAEVTTQSSNHPDLASSTAQQRRLTKDEL</sequence>
<feature type="signal peptide" evidence="2">
    <location>
        <begin position="1"/>
        <end position="24"/>
    </location>
</feature>
<dbReference type="AlphaFoldDB" id="A0AB34J9M1"/>
<accession>A0AB34J9M1</accession>
<keyword evidence="4" id="KW-1185">Reference proteome</keyword>
<comment type="caution">
    <text evidence="3">The sequence shown here is derived from an EMBL/GenBank/DDBJ whole genome shotgun (WGS) entry which is preliminary data.</text>
</comment>
<organism evidence="3 4">
    <name type="scientific">Prymnesium parvum</name>
    <name type="common">Toxic golden alga</name>
    <dbReference type="NCBI Taxonomy" id="97485"/>
    <lineage>
        <taxon>Eukaryota</taxon>
        <taxon>Haptista</taxon>
        <taxon>Haptophyta</taxon>
        <taxon>Prymnesiophyceae</taxon>
        <taxon>Prymnesiales</taxon>
        <taxon>Prymnesiaceae</taxon>
        <taxon>Prymnesium</taxon>
    </lineage>
</organism>
<evidence type="ECO:0000256" key="1">
    <source>
        <dbReference type="SAM" id="MobiDB-lite"/>
    </source>
</evidence>
<reference evidence="3 4" key="1">
    <citation type="journal article" date="2024" name="Science">
        <title>Giant polyketide synthase enzymes in the biosynthesis of giant marine polyether toxins.</title>
        <authorList>
            <person name="Fallon T.R."/>
            <person name="Shende V.V."/>
            <person name="Wierzbicki I.H."/>
            <person name="Pendleton A.L."/>
            <person name="Watervoot N.F."/>
            <person name="Auber R.P."/>
            <person name="Gonzalez D.J."/>
            <person name="Wisecaver J.H."/>
            <person name="Moore B.S."/>
        </authorList>
    </citation>
    <scope>NUCLEOTIDE SEQUENCE [LARGE SCALE GENOMIC DNA]</scope>
    <source>
        <strain evidence="3 4">12B1</strain>
    </source>
</reference>
<evidence type="ECO:0000313" key="3">
    <source>
        <dbReference type="EMBL" id="KAL1518504.1"/>
    </source>
</evidence>
<feature type="chain" id="PRO_5044271515" evidence="2">
    <location>
        <begin position="25"/>
        <end position="287"/>
    </location>
</feature>